<name>A0A444S0L8_VERDA</name>
<gene>
    <name evidence="1" type="ORF">VDGE_30159</name>
</gene>
<accession>A0A444S0L8</accession>
<evidence type="ECO:0000313" key="1">
    <source>
        <dbReference type="EMBL" id="RXG46884.1"/>
    </source>
</evidence>
<protein>
    <submittedName>
        <fullName evidence="1">Uncharacterized protein</fullName>
    </submittedName>
</protein>
<comment type="caution">
    <text evidence="1">The sequence shown here is derived from an EMBL/GenBank/DDBJ whole genome shotgun (WGS) entry which is preliminary data.</text>
</comment>
<proteinExistence type="predicted"/>
<sequence length="75" mass="7710">MSSIPFNSPPSINLTYGTLNLLPLSEERCSPTGCGASHVGIAGATSLQHHGTTFLSTCTTYLLGRQGAGGRFLAA</sequence>
<reference evidence="1 2" key="1">
    <citation type="submission" date="2018-12" db="EMBL/GenBank/DDBJ databases">
        <title>Genome of Verticillium dahliae isolate Getta Getta.</title>
        <authorList>
            <person name="Gardiner D.M."/>
        </authorList>
    </citation>
    <scope>NUCLEOTIDE SEQUENCE [LARGE SCALE GENOMIC DNA]</scope>
    <source>
        <strain evidence="1 2">Getta Getta</strain>
    </source>
</reference>
<dbReference type="Proteomes" id="UP000288725">
    <property type="component" value="Chromosome 8"/>
</dbReference>
<dbReference type="EMBL" id="RSDZ01000043">
    <property type="protein sequence ID" value="RXG46884.1"/>
    <property type="molecule type" value="Genomic_DNA"/>
</dbReference>
<dbReference type="AlphaFoldDB" id="A0A444S0L8"/>
<evidence type="ECO:0000313" key="2">
    <source>
        <dbReference type="Proteomes" id="UP000288725"/>
    </source>
</evidence>
<organism evidence="1 2">
    <name type="scientific">Verticillium dahliae</name>
    <name type="common">Verticillium wilt</name>
    <dbReference type="NCBI Taxonomy" id="27337"/>
    <lineage>
        <taxon>Eukaryota</taxon>
        <taxon>Fungi</taxon>
        <taxon>Dikarya</taxon>
        <taxon>Ascomycota</taxon>
        <taxon>Pezizomycotina</taxon>
        <taxon>Sordariomycetes</taxon>
        <taxon>Hypocreomycetidae</taxon>
        <taxon>Glomerellales</taxon>
        <taxon>Plectosphaerellaceae</taxon>
        <taxon>Verticillium</taxon>
    </lineage>
</organism>